<dbReference type="EMBL" id="CAJNOQ010055502">
    <property type="protein sequence ID" value="CAF1660222.1"/>
    <property type="molecule type" value="Genomic_DNA"/>
</dbReference>
<dbReference type="Proteomes" id="UP000663829">
    <property type="component" value="Unassembled WGS sequence"/>
</dbReference>
<accession>A0A816FDR5</accession>
<evidence type="ECO:0000313" key="1">
    <source>
        <dbReference type="EMBL" id="CAF1660222.1"/>
    </source>
</evidence>
<dbReference type="AlphaFoldDB" id="A0A816FDR5"/>
<evidence type="ECO:0000313" key="2">
    <source>
        <dbReference type="EMBL" id="CAF4606472.1"/>
    </source>
</evidence>
<dbReference type="OrthoDB" id="9981477at2759"/>
<proteinExistence type="predicted"/>
<gene>
    <name evidence="1" type="ORF">GPM918_LOCUS45956</name>
    <name evidence="2" type="ORF">SRO942_LOCUS49054</name>
</gene>
<dbReference type="EMBL" id="CAJOBC010129150">
    <property type="protein sequence ID" value="CAF4606472.1"/>
    <property type="molecule type" value="Genomic_DNA"/>
</dbReference>
<dbReference type="Proteomes" id="UP000681722">
    <property type="component" value="Unassembled WGS sequence"/>
</dbReference>
<protein>
    <submittedName>
        <fullName evidence="1">Uncharacterized protein</fullName>
    </submittedName>
</protein>
<organism evidence="1 3">
    <name type="scientific">Didymodactylos carnosus</name>
    <dbReference type="NCBI Taxonomy" id="1234261"/>
    <lineage>
        <taxon>Eukaryota</taxon>
        <taxon>Metazoa</taxon>
        <taxon>Spiralia</taxon>
        <taxon>Gnathifera</taxon>
        <taxon>Rotifera</taxon>
        <taxon>Eurotatoria</taxon>
        <taxon>Bdelloidea</taxon>
        <taxon>Philodinida</taxon>
        <taxon>Philodinidae</taxon>
        <taxon>Didymodactylos</taxon>
    </lineage>
</organism>
<keyword evidence="3" id="KW-1185">Reference proteome</keyword>
<comment type="caution">
    <text evidence="1">The sequence shown here is derived from an EMBL/GenBank/DDBJ whole genome shotgun (WGS) entry which is preliminary data.</text>
</comment>
<evidence type="ECO:0000313" key="3">
    <source>
        <dbReference type="Proteomes" id="UP000663829"/>
    </source>
</evidence>
<sequence>MSFNRIIAYEISQLAPATAWEQVPDELMSGYTLINVGCSADKASKDNPWRILLAAAKPEDYVIVKLDIDTSSIELPLIQQILENSTISQLIDEMFFEHHVTVKEMIRYWGHPPGSLNDSYQYFIKLRQLGIRMHAWP</sequence>
<name>A0A816FDR5_9BILA</name>
<reference evidence="1" key="1">
    <citation type="submission" date="2021-02" db="EMBL/GenBank/DDBJ databases">
        <authorList>
            <person name="Nowell W R."/>
        </authorList>
    </citation>
    <scope>NUCLEOTIDE SEQUENCE</scope>
</reference>